<organism evidence="3 4">
    <name type="scientific">Panicum miliaceum</name>
    <name type="common">Proso millet</name>
    <name type="synonym">Broomcorn millet</name>
    <dbReference type="NCBI Taxonomy" id="4540"/>
    <lineage>
        <taxon>Eukaryota</taxon>
        <taxon>Viridiplantae</taxon>
        <taxon>Streptophyta</taxon>
        <taxon>Embryophyta</taxon>
        <taxon>Tracheophyta</taxon>
        <taxon>Spermatophyta</taxon>
        <taxon>Magnoliopsida</taxon>
        <taxon>Liliopsida</taxon>
        <taxon>Poales</taxon>
        <taxon>Poaceae</taxon>
        <taxon>PACMAD clade</taxon>
        <taxon>Panicoideae</taxon>
        <taxon>Panicodae</taxon>
        <taxon>Paniceae</taxon>
        <taxon>Panicinae</taxon>
        <taxon>Panicum</taxon>
        <taxon>Panicum sect. Panicum</taxon>
    </lineage>
</organism>
<feature type="region of interest" description="Disordered" evidence="1">
    <location>
        <begin position="38"/>
        <end position="66"/>
    </location>
</feature>
<evidence type="ECO:0000259" key="2">
    <source>
        <dbReference type="Pfam" id="PF25896"/>
    </source>
</evidence>
<feature type="compositionally biased region" description="Basic and acidic residues" evidence="1">
    <location>
        <begin position="248"/>
        <end position="261"/>
    </location>
</feature>
<dbReference type="PANTHER" id="PTHR34568">
    <property type="entry name" value="RRM DOMAIN-CONTAINING PROTEIN"/>
    <property type="match status" value="1"/>
</dbReference>
<dbReference type="Pfam" id="PF25896">
    <property type="entry name" value="HTH_AT3G52170"/>
    <property type="match status" value="1"/>
</dbReference>
<dbReference type="InterPro" id="IPR058941">
    <property type="entry name" value="HTH_AT3G52170-like"/>
</dbReference>
<feature type="compositionally biased region" description="Basic and acidic residues" evidence="1">
    <location>
        <begin position="131"/>
        <end position="141"/>
    </location>
</feature>
<protein>
    <recommendedName>
        <fullName evidence="2">AT3G52170-like helix-turn-helix domain-containing protein</fullName>
    </recommendedName>
</protein>
<evidence type="ECO:0000256" key="1">
    <source>
        <dbReference type="SAM" id="MobiDB-lite"/>
    </source>
</evidence>
<dbReference type="AlphaFoldDB" id="A0A3L6S9G1"/>
<accession>A0A3L6S9G1</accession>
<dbReference type="EMBL" id="PQIB02000005">
    <property type="protein sequence ID" value="RLN17591.1"/>
    <property type="molecule type" value="Genomic_DNA"/>
</dbReference>
<keyword evidence="4" id="KW-1185">Reference proteome</keyword>
<gene>
    <name evidence="3" type="ORF">C2845_PM02G32660</name>
</gene>
<evidence type="ECO:0000313" key="4">
    <source>
        <dbReference type="Proteomes" id="UP000275267"/>
    </source>
</evidence>
<dbReference type="Gene3D" id="3.30.420.10">
    <property type="entry name" value="Ribonuclease H-like superfamily/Ribonuclease H"/>
    <property type="match status" value="1"/>
</dbReference>
<reference evidence="4" key="1">
    <citation type="journal article" date="2019" name="Nat. Commun.">
        <title>The genome of broomcorn millet.</title>
        <authorList>
            <person name="Zou C."/>
            <person name="Miki D."/>
            <person name="Li D."/>
            <person name="Tang Q."/>
            <person name="Xiao L."/>
            <person name="Rajput S."/>
            <person name="Deng P."/>
            <person name="Jia W."/>
            <person name="Huang R."/>
            <person name="Zhang M."/>
            <person name="Sun Y."/>
            <person name="Hu J."/>
            <person name="Fu X."/>
            <person name="Schnable P.S."/>
            <person name="Li F."/>
            <person name="Zhang H."/>
            <person name="Feng B."/>
            <person name="Zhu X."/>
            <person name="Liu R."/>
            <person name="Schnable J.C."/>
            <person name="Zhu J.-K."/>
            <person name="Zhang H."/>
        </authorList>
    </citation>
    <scope>NUCLEOTIDE SEQUENCE [LARGE SCALE GENOMIC DNA]</scope>
</reference>
<name>A0A3L6S9G1_PANMI</name>
<feature type="region of interest" description="Disordered" evidence="1">
    <location>
        <begin position="244"/>
        <end position="315"/>
    </location>
</feature>
<evidence type="ECO:0000313" key="3">
    <source>
        <dbReference type="EMBL" id="RLN17591.1"/>
    </source>
</evidence>
<dbReference type="InterPro" id="IPR058942">
    <property type="entry name" value="AT3G52170-like"/>
</dbReference>
<feature type="domain" description="AT3G52170-like helix-turn-helix" evidence="2">
    <location>
        <begin position="61"/>
        <end position="93"/>
    </location>
</feature>
<dbReference type="Proteomes" id="UP000275267">
    <property type="component" value="Unassembled WGS sequence"/>
</dbReference>
<dbReference type="GO" id="GO:0003676">
    <property type="term" value="F:nucleic acid binding"/>
    <property type="evidence" value="ECO:0007669"/>
    <property type="project" value="InterPro"/>
</dbReference>
<dbReference type="OrthoDB" id="10383849at2759"/>
<feature type="compositionally biased region" description="Basic and acidic residues" evidence="1">
    <location>
        <begin position="279"/>
        <end position="288"/>
    </location>
</feature>
<dbReference type="InterPro" id="IPR036397">
    <property type="entry name" value="RNaseH_sf"/>
</dbReference>
<feature type="compositionally biased region" description="Basic and acidic residues" evidence="1">
    <location>
        <begin position="298"/>
        <end position="315"/>
    </location>
</feature>
<proteinExistence type="predicted"/>
<dbReference type="PANTHER" id="PTHR34568:SF4">
    <property type="entry name" value="OS02G0638000 PROTEIN"/>
    <property type="match status" value="1"/>
</dbReference>
<feature type="region of interest" description="Disordered" evidence="1">
    <location>
        <begin position="125"/>
        <end position="145"/>
    </location>
</feature>
<sequence length="794" mass="90267">MLTQMQACARLSSSAASKRVVAGFSRCYCTCRGEEHVAPLSSQEPPPRGREELQSRRGGCRASNEGKFPTVTYVHERLGGSHYKVRDIIQELECNHQRNLPLDNAKATPLQGTDEFAEHSRLSDESGTAEFAEHPPKDGNEKNPYNCDTVKSIQDIEDVNDVLISQEHSTTSNENMTKIWTSVGASHRNEETEGATHGLNALETCENADVPTLIISQEPATTSTENMEKRHYVVIKKTQTWTSVGSSHHNEETEAAKHDLNASETCENAVGPMLSNKTESGRLKELKNEPSVSLGMEAKSDPRNQQGEKEANKVDLEKEENFGSTAISCGRRLLSPPNRGIYHSLFARKLSHMPGQVEQSKEKSSCPTVTGNSKLLLERIHHEVLQNQRNLDKNLLKQKFSKNYRPQQYHQEFLHHQYHLANRRSPQYLSAFEFMMQRERIDDDEEWSFFWNQLLSNRTNFVEDWDSNICNVEKMHYDYGMKGFCKGEIDASYHDGKDGEPGKATVSLIIWREDKVICSKVYRDMECHSIHAAEAYAALALLFRCFELGIDMLTLWTDNLDIHGAINGSLTVSHTNEIRHLLWLLGCISKRFKKLRSMCKPRELMFLADELAKYSDVPEFVDMEELQKKWAYQLSGNDIFRLSLAGPAIQIIKKFKIRNYKRKVQTVCFMEVDHLCKLEALAQIKETLRPGHIYHAIDRFDEKPVDFQNRLKEMVGTNLLGQVAEDGCTILQCSTIYTGGKRLLFVVDATLPKESYDFLGCFTIILVSPEERPSLDTSIEELSALSYVYFNGGK</sequence>
<comment type="caution">
    <text evidence="3">The sequence shown here is derived from an EMBL/GenBank/DDBJ whole genome shotgun (WGS) entry which is preliminary data.</text>
</comment>